<comment type="catalytic activity">
    <reaction evidence="1">
        <text>ATP + protein L-histidine = ADP + protein N-phospho-L-histidine.</text>
        <dbReference type="EC" id="2.7.13.3"/>
    </reaction>
</comment>
<keyword evidence="3" id="KW-0597">Phosphoprotein</keyword>
<reference evidence="14" key="1">
    <citation type="submission" date="2017-11" db="EMBL/GenBank/DDBJ databases">
        <authorList>
            <person name="Wibberg D."/>
        </authorList>
    </citation>
    <scope>NUCLEOTIDE SEQUENCE [LARGE SCALE GENOMIC DNA]</scope>
</reference>
<dbReference type="SUPFAM" id="SSF55874">
    <property type="entry name" value="ATPase domain of HSP90 chaperone/DNA topoisomerase II/histidine kinase"/>
    <property type="match status" value="1"/>
</dbReference>
<evidence type="ECO:0000256" key="6">
    <source>
        <dbReference type="ARBA" id="ARBA00022777"/>
    </source>
</evidence>
<evidence type="ECO:0000256" key="2">
    <source>
        <dbReference type="ARBA" id="ARBA00012438"/>
    </source>
</evidence>
<evidence type="ECO:0000256" key="1">
    <source>
        <dbReference type="ARBA" id="ARBA00000085"/>
    </source>
</evidence>
<evidence type="ECO:0000256" key="3">
    <source>
        <dbReference type="ARBA" id="ARBA00022553"/>
    </source>
</evidence>
<feature type="domain" description="Histidine kinase" evidence="12">
    <location>
        <begin position="313"/>
        <end position="408"/>
    </location>
</feature>
<keyword evidence="6 13" id="KW-0418">Kinase</keyword>
<evidence type="ECO:0000256" key="11">
    <source>
        <dbReference type="SAM" id="Phobius"/>
    </source>
</evidence>
<feature type="transmembrane region" description="Helical" evidence="11">
    <location>
        <begin position="104"/>
        <end position="123"/>
    </location>
</feature>
<dbReference type="Proteomes" id="UP000235464">
    <property type="component" value="Chromosome I"/>
</dbReference>
<evidence type="ECO:0000256" key="5">
    <source>
        <dbReference type="ARBA" id="ARBA00022741"/>
    </source>
</evidence>
<dbReference type="Pfam" id="PF07730">
    <property type="entry name" value="HisKA_3"/>
    <property type="match status" value="1"/>
</dbReference>
<dbReference type="EC" id="2.7.13.3" evidence="2"/>
<dbReference type="OrthoDB" id="227596at2"/>
<protein>
    <recommendedName>
        <fullName evidence="2">histidine kinase</fullName>
        <ecNumber evidence="2">2.7.13.3</ecNumber>
    </recommendedName>
</protein>
<name>A0A2N9BAL5_STRCX</name>
<dbReference type="InterPro" id="IPR050482">
    <property type="entry name" value="Sensor_HK_TwoCompSys"/>
</dbReference>
<dbReference type="CDD" id="cd16917">
    <property type="entry name" value="HATPase_UhpB-NarQ-NarX-like"/>
    <property type="match status" value="1"/>
</dbReference>
<dbReference type="PANTHER" id="PTHR24421">
    <property type="entry name" value="NITRATE/NITRITE SENSOR PROTEIN NARX-RELATED"/>
    <property type="match status" value="1"/>
</dbReference>
<dbReference type="GO" id="GO:0000155">
    <property type="term" value="F:phosphorelay sensor kinase activity"/>
    <property type="evidence" value="ECO:0007669"/>
    <property type="project" value="InterPro"/>
</dbReference>
<dbReference type="InterPro" id="IPR003594">
    <property type="entry name" value="HATPase_dom"/>
</dbReference>
<keyword evidence="5" id="KW-0547">Nucleotide-binding</keyword>
<proteinExistence type="predicted"/>
<dbReference type="InterPro" id="IPR005467">
    <property type="entry name" value="His_kinase_dom"/>
</dbReference>
<evidence type="ECO:0000313" key="14">
    <source>
        <dbReference type="Proteomes" id="UP000235464"/>
    </source>
</evidence>
<keyword evidence="14" id="KW-1185">Reference proteome</keyword>
<dbReference type="InterPro" id="IPR011712">
    <property type="entry name" value="Sig_transdc_His_kin_sub3_dim/P"/>
</dbReference>
<dbReference type="GO" id="GO:0046983">
    <property type="term" value="F:protein dimerization activity"/>
    <property type="evidence" value="ECO:0007669"/>
    <property type="project" value="InterPro"/>
</dbReference>
<sequence>MRQSSLRPTAWPRSPRYPYVSGVLLVLLAAAEVLHSRISSTTVLATLPFVVLPLLWRRREPRIGCLVVPAALLNFLFRPELLMTVAVAGVMGLYTLARHRVLHPALLSAAAITGSVLVNLGHVATGVYDLGGRAPAVGADGSLSYFTESFVLAVGVVATVGVADATRSREESRQAREAAQRELIAMERRHAAAQERAAIARELHDIVAHSVSVIAVQAESATYTTPDLSPPARDGFQQIASSARSALTELRRLLSVLRADEAGAEEAAPVVPQPTLDSLGALLEAHRSGGGEVILHTAGTRPAALPPSLELTVYRIVQEALTNARRHAPGAAVDVRLTYEEDEVRLRITDDGPGPGPGAGPRGPQHSSGGHGLSGMRERASLLGGRLTCGAAGPGGGFLIEAELPVRAVAKSFAEGVYE</sequence>
<feature type="coiled-coil region" evidence="9">
    <location>
        <begin position="162"/>
        <end position="196"/>
    </location>
</feature>
<feature type="transmembrane region" description="Helical" evidence="11">
    <location>
        <begin position="143"/>
        <end position="163"/>
    </location>
</feature>
<dbReference type="Gene3D" id="1.20.5.1930">
    <property type="match status" value="1"/>
</dbReference>
<dbReference type="EMBL" id="LT963352">
    <property type="protein sequence ID" value="SOR80402.1"/>
    <property type="molecule type" value="Genomic_DNA"/>
</dbReference>
<dbReference type="Pfam" id="PF02518">
    <property type="entry name" value="HATPase_c"/>
    <property type="match status" value="1"/>
</dbReference>
<feature type="transmembrane region" description="Helical" evidence="11">
    <location>
        <begin position="81"/>
        <end position="97"/>
    </location>
</feature>
<evidence type="ECO:0000313" key="13">
    <source>
        <dbReference type="EMBL" id="SOR80402.1"/>
    </source>
</evidence>
<evidence type="ECO:0000256" key="8">
    <source>
        <dbReference type="ARBA" id="ARBA00023012"/>
    </source>
</evidence>
<evidence type="ECO:0000256" key="4">
    <source>
        <dbReference type="ARBA" id="ARBA00022679"/>
    </source>
</evidence>
<dbReference type="Gene3D" id="3.30.565.10">
    <property type="entry name" value="Histidine kinase-like ATPase, C-terminal domain"/>
    <property type="match status" value="1"/>
</dbReference>
<keyword evidence="11" id="KW-0472">Membrane</keyword>
<organism evidence="13 14">
    <name type="scientific">Streptomyces chartreusis NRRL 3882</name>
    <dbReference type="NCBI Taxonomy" id="1079985"/>
    <lineage>
        <taxon>Bacteria</taxon>
        <taxon>Bacillati</taxon>
        <taxon>Actinomycetota</taxon>
        <taxon>Actinomycetes</taxon>
        <taxon>Kitasatosporales</taxon>
        <taxon>Streptomycetaceae</taxon>
        <taxon>Streptomyces</taxon>
    </lineage>
</organism>
<dbReference type="PROSITE" id="PS50109">
    <property type="entry name" value="HIS_KIN"/>
    <property type="match status" value="1"/>
</dbReference>
<evidence type="ECO:0000256" key="9">
    <source>
        <dbReference type="SAM" id="Coils"/>
    </source>
</evidence>
<accession>A0A2N9BAL5</accession>
<dbReference type="RefSeq" id="WP_010032352.1">
    <property type="nucleotide sequence ID" value="NZ_LT962942.1"/>
</dbReference>
<dbReference type="SMART" id="SM00387">
    <property type="entry name" value="HATPase_c"/>
    <property type="match status" value="1"/>
</dbReference>
<dbReference type="InterPro" id="IPR036890">
    <property type="entry name" value="HATPase_C_sf"/>
</dbReference>
<dbReference type="AlphaFoldDB" id="A0A2N9BAL5"/>
<gene>
    <name evidence="13" type="primary">degS_2</name>
    <name evidence="13" type="ORF">SCNRRL3882_3857</name>
</gene>
<evidence type="ECO:0000256" key="10">
    <source>
        <dbReference type="SAM" id="MobiDB-lite"/>
    </source>
</evidence>
<keyword evidence="11" id="KW-0812">Transmembrane</keyword>
<dbReference type="GO" id="GO:0005524">
    <property type="term" value="F:ATP binding"/>
    <property type="evidence" value="ECO:0007669"/>
    <property type="project" value="UniProtKB-KW"/>
</dbReference>
<keyword evidence="7" id="KW-0067">ATP-binding</keyword>
<feature type="region of interest" description="Disordered" evidence="10">
    <location>
        <begin position="347"/>
        <end position="376"/>
    </location>
</feature>
<evidence type="ECO:0000256" key="7">
    <source>
        <dbReference type="ARBA" id="ARBA00022840"/>
    </source>
</evidence>
<keyword evidence="11" id="KW-1133">Transmembrane helix</keyword>
<dbReference type="GO" id="GO:0016020">
    <property type="term" value="C:membrane"/>
    <property type="evidence" value="ECO:0007669"/>
    <property type="project" value="InterPro"/>
</dbReference>
<evidence type="ECO:0000259" key="12">
    <source>
        <dbReference type="PROSITE" id="PS50109"/>
    </source>
</evidence>
<dbReference type="PANTHER" id="PTHR24421:SF10">
    <property type="entry name" value="NITRATE_NITRITE SENSOR PROTEIN NARQ"/>
    <property type="match status" value="1"/>
</dbReference>
<keyword evidence="9" id="KW-0175">Coiled coil</keyword>
<keyword evidence="4 13" id="KW-0808">Transferase</keyword>
<keyword evidence="8" id="KW-0902">Two-component regulatory system</keyword>